<dbReference type="InterPro" id="IPR013078">
    <property type="entry name" value="His_Pase_superF_clade-1"/>
</dbReference>
<dbReference type="InterPro" id="IPR029033">
    <property type="entry name" value="His_PPase_superfam"/>
</dbReference>
<evidence type="ECO:0000313" key="4">
    <source>
        <dbReference type="Proteomes" id="UP000095342"/>
    </source>
</evidence>
<dbReference type="CDD" id="cd07067">
    <property type="entry name" value="HP_PGM_like"/>
    <property type="match status" value="1"/>
</dbReference>
<dbReference type="SMART" id="SM00855">
    <property type="entry name" value="PGAM"/>
    <property type="match status" value="1"/>
</dbReference>
<gene>
    <name evidence="3" type="ORF">BJI67_09430</name>
</gene>
<dbReference type="KEGG" id="aaeo:BJI67_09430"/>
<dbReference type="AlphaFoldDB" id="A0A1D8K8F7"/>
<evidence type="ECO:0000256" key="2">
    <source>
        <dbReference type="SAM" id="MobiDB-lite"/>
    </source>
</evidence>
<sequence>MKTLTLLRHAKSSWKQPDLTDFDRPLNDRGQTDAPETGRRLARRGFKPTRIISSPAVRARATAEAVADALGFPRAEIAWEPHIYEASSDRLLAVLRAQPDDADNLLLVGHNPGMTQFANALADDRLDNIPTAGAYTLRLPVAHWRDAAYGSGSRIAYDTPKNPDAD</sequence>
<feature type="compositionally biased region" description="Basic and acidic residues" evidence="2">
    <location>
        <begin position="21"/>
        <end position="38"/>
    </location>
</feature>
<feature type="binding site" evidence="1">
    <location>
        <position position="58"/>
    </location>
    <ligand>
        <name>substrate</name>
    </ligand>
</feature>
<dbReference type="RefSeq" id="WP_070072824.1">
    <property type="nucleotide sequence ID" value="NZ_CP017448.1"/>
</dbReference>
<feature type="region of interest" description="Disordered" evidence="2">
    <location>
        <begin position="17"/>
        <end position="38"/>
    </location>
</feature>
<protein>
    <recommendedName>
        <fullName evidence="5">Histidine phosphatase family protein</fullName>
    </recommendedName>
</protein>
<dbReference type="Gene3D" id="3.40.50.1240">
    <property type="entry name" value="Phosphoglycerate mutase-like"/>
    <property type="match status" value="1"/>
</dbReference>
<dbReference type="Proteomes" id="UP000095342">
    <property type="component" value="Chromosome"/>
</dbReference>
<evidence type="ECO:0000256" key="1">
    <source>
        <dbReference type="PIRSR" id="PIRSR613078-2"/>
    </source>
</evidence>
<proteinExistence type="predicted"/>
<dbReference type="SUPFAM" id="SSF53254">
    <property type="entry name" value="Phosphoglycerate mutase-like"/>
    <property type="match status" value="1"/>
</dbReference>
<accession>A0A1D8K8F7</accession>
<organism evidence="3 4">
    <name type="scientific">Acidihalobacter aeolianus</name>
    <dbReference type="NCBI Taxonomy" id="2792603"/>
    <lineage>
        <taxon>Bacteria</taxon>
        <taxon>Pseudomonadati</taxon>
        <taxon>Pseudomonadota</taxon>
        <taxon>Gammaproteobacteria</taxon>
        <taxon>Chromatiales</taxon>
        <taxon>Ectothiorhodospiraceae</taxon>
        <taxon>Acidihalobacter</taxon>
    </lineage>
</organism>
<dbReference type="Pfam" id="PF00300">
    <property type="entry name" value="His_Phos_1"/>
    <property type="match status" value="1"/>
</dbReference>
<dbReference type="PANTHER" id="PTHR47623">
    <property type="entry name" value="OS09G0287300 PROTEIN"/>
    <property type="match status" value="1"/>
</dbReference>
<name>A0A1D8K8F7_9GAMM</name>
<keyword evidence="4" id="KW-1185">Reference proteome</keyword>
<evidence type="ECO:0008006" key="5">
    <source>
        <dbReference type="Google" id="ProtNLM"/>
    </source>
</evidence>
<evidence type="ECO:0000313" key="3">
    <source>
        <dbReference type="EMBL" id="AOV17256.1"/>
    </source>
</evidence>
<dbReference type="EMBL" id="CP017448">
    <property type="protein sequence ID" value="AOV17256.1"/>
    <property type="molecule type" value="Genomic_DNA"/>
</dbReference>
<reference evidence="3 4" key="1">
    <citation type="submission" date="2016-09" db="EMBL/GenBank/DDBJ databases">
        <title>Acidihalobacter prosperus V6 (DSM14174).</title>
        <authorList>
            <person name="Khaleque H.N."/>
            <person name="Ramsay J.P."/>
            <person name="Murphy R.J.T."/>
            <person name="Kaksonen A.H."/>
            <person name="Boxall N.J."/>
            <person name="Watkin E.L.J."/>
        </authorList>
    </citation>
    <scope>NUCLEOTIDE SEQUENCE [LARGE SCALE GENOMIC DNA]</scope>
    <source>
        <strain evidence="3 4">V6</strain>
    </source>
</reference>
<dbReference type="PANTHER" id="PTHR47623:SF1">
    <property type="entry name" value="OS09G0287300 PROTEIN"/>
    <property type="match status" value="1"/>
</dbReference>